<comment type="catalytic activity">
    <reaction evidence="5">
        <text>spectinomycin + ATP = 9-O-adenylylspectinomycin + diphosphate</text>
        <dbReference type="Rhea" id="RHEA:63228"/>
        <dbReference type="ChEBI" id="CHEBI:30616"/>
        <dbReference type="ChEBI" id="CHEBI:33019"/>
        <dbReference type="ChEBI" id="CHEBI:146260"/>
        <dbReference type="ChEBI" id="CHEBI:146261"/>
    </reaction>
</comment>
<evidence type="ECO:0000256" key="5">
    <source>
        <dbReference type="ARBA" id="ARBA00047831"/>
    </source>
</evidence>
<evidence type="ECO:0000313" key="10">
    <source>
        <dbReference type="Proteomes" id="UP000033187"/>
    </source>
</evidence>
<organism evidence="9 10">
    <name type="scientific">Candidatus Filomicrobium marinum</name>
    <dbReference type="NCBI Taxonomy" id="1608628"/>
    <lineage>
        <taxon>Bacteria</taxon>
        <taxon>Pseudomonadati</taxon>
        <taxon>Pseudomonadota</taxon>
        <taxon>Alphaproteobacteria</taxon>
        <taxon>Hyphomicrobiales</taxon>
        <taxon>Hyphomicrobiaceae</taxon>
        <taxon>Filomicrobium</taxon>
    </lineage>
</organism>
<protein>
    <recommendedName>
        <fullName evidence="4">Aminoglycoside (3'') (9) adenylyltransferase</fullName>
        <ecNumber evidence="3">2.7.7.47</ecNumber>
    </recommendedName>
</protein>
<keyword evidence="10" id="KW-1185">Reference proteome</keyword>
<keyword evidence="2" id="KW-0046">Antibiotic resistance</keyword>
<gene>
    <name evidence="9" type="primary">ant</name>
    <name evidence="9" type="ORF">YBN1229_v1_2350</name>
</gene>
<dbReference type="SUPFAM" id="SSF81301">
    <property type="entry name" value="Nucleotidyltransferase"/>
    <property type="match status" value="1"/>
</dbReference>
<dbReference type="AlphaFoldDB" id="A0A0D6JGV3"/>
<reference evidence="10" key="1">
    <citation type="submission" date="2015-02" db="EMBL/GenBank/DDBJ databases">
        <authorList>
            <person name="Chooi Y.-H."/>
        </authorList>
    </citation>
    <scope>NUCLEOTIDE SEQUENCE [LARGE SCALE GENOMIC DNA]</scope>
    <source>
        <strain evidence="10">strain Y</strain>
    </source>
</reference>
<dbReference type="EMBL" id="LN829119">
    <property type="protein sequence ID" value="CPR19855.1"/>
    <property type="molecule type" value="Genomic_DNA"/>
</dbReference>
<dbReference type="OrthoDB" id="7058480at2"/>
<dbReference type="Pfam" id="PF01909">
    <property type="entry name" value="NTP_transf_2"/>
    <property type="match status" value="1"/>
</dbReference>
<dbReference type="PIRSF" id="PIRSF000819">
    <property type="entry name" value="Streptomycin_3-adenylyltransf"/>
    <property type="match status" value="1"/>
</dbReference>
<dbReference type="RefSeq" id="WP_046478301.1">
    <property type="nucleotide sequence ID" value="NZ_LN829118.1"/>
</dbReference>
<keyword evidence="1 9" id="KW-0808">Transferase</keyword>
<dbReference type="EC" id="2.7.7.47" evidence="3"/>
<keyword evidence="9" id="KW-0548">Nucleotidyltransferase</keyword>
<name>A0A0D6JGV3_9HYPH</name>
<proteinExistence type="predicted"/>
<dbReference type="InterPro" id="IPR024172">
    <property type="entry name" value="AadA/Aad9"/>
</dbReference>
<evidence type="ECO:0000259" key="7">
    <source>
        <dbReference type="Pfam" id="PF01909"/>
    </source>
</evidence>
<evidence type="ECO:0000256" key="6">
    <source>
        <dbReference type="ARBA" id="ARBA00048566"/>
    </source>
</evidence>
<feature type="domain" description="Polymerase nucleotidyl transferase" evidence="7">
    <location>
        <begin position="27"/>
        <end position="75"/>
    </location>
</feature>
<evidence type="ECO:0000313" key="9">
    <source>
        <dbReference type="EMBL" id="CPR19855.1"/>
    </source>
</evidence>
<dbReference type="KEGG" id="fiy:BN1229_v1_2350"/>
<dbReference type="Gene3D" id="3.30.460.10">
    <property type="entry name" value="Beta Polymerase, domain 2"/>
    <property type="match status" value="1"/>
</dbReference>
<accession>A0A0D6JGV3</accession>
<dbReference type="InterPro" id="IPR025184">
    <property type="entry name" value="AadA_C"/>
</dbReference>
<evidence type="ECO:0000259" key="8">
    <source>
        <dbReference type="Pfam" id="PF13427"/>
    </source>
</evidence>
<dbReference type="KEGG" id="fil:BN1229_v1_2349"/>
<dbReference type="Pfam" id="PF13427">
    <property type="entry name" value="AadA_C"/>
    <property type="match status" value="1"/>
</dbReference>
<evidence type="ECO:0000256" key="1">
    <source>
        <dbReference type="ARBA" id="ARBA00022679"/>
    </source>
</evidence>
<dbReference type="InterPro" id="IPR043519">
    <property type="entry name" value="NT_sf"/>
</dbReference>
<dbReference type="Proteomes" id="UP000033187">
    <property type="component" value="Chromosome 1"/>
</dbReference>
<evidence type="ECO:0000256" key="4">
    <source>
        <dbReference type="ARBA" id="ARBA00035252"/>
    </source>
</evidence>
<dbReference type="GO" id="GO:0046677">
    <property type="term" value="P:response to antibiotic"/>
    <property type="evidence" value="ECO:0007669"/>
    <property type="project" value="UniProtKB-KW"/>
</dbReference>
<evidence type="ECO:0000256" key="3">
    <source>
        <dbReference type="ARBA" id="ARBA00035126"/>
    </source>
</evidence>
<dbReference type="GO" id="GO:0009012">
    <property type="term" value="F:aminoglycoside 3''-adenylyltransferase activity"/>
    <property type="evidence" value="ECO:0007669"/>
    <property type="project" value="UniProtKB-EC"/>
</dbReference>
<dbReference type="InterPro" id="IPR002934">
    <property type="entry name" value="Polymerase_NTP_transf_dom"/>
</dbReference>
<sequence length="258" mass="28944">MQTRPEQAEQTQRAVAALRAILGETLLAVYLHGSAGLNRLQRQSDIDLLAVVERDLTDDQRDELLTALLRLSGRHPATPGGPRCLEVMVFRLSDFTEVAFPARAEFIYGEWLRDAFEAGDRPMLAHDPEHTLVLAQARQAALPLFGPRAPELLPVIPPEQVRQAMRDALPALLDSFEGDERNVLLTLARMWRTASTGEFVTKDAAAEWAIPQIRNQDAAILEHVRRAYLGKTVDERGIRSGDARRLAERLREYVVELL</sequence>
<dbReference type="GO" id="GO:0070566">
    <property type="term" value="F:adenylyltransferase activity"/>
    <property type="evidence" value="ECO:0007669"/>
    <property type="project" value="InterPro"/>
</dbReference>
<evidence type="ECO:0000256" key="2">
    <source>
        <dbReference type="ARBA" id="ARBA00023251"/>
    </source>
</evidence>
<comment type="catalytic activity">
    <reaction evidence="6">
        <text>streptomycin + ATP = 3''-O-adenylylstreptomycin + diphosphate</text>
        <dbReference type="Rhea" id="RHEA:20245"/>
        <dbReference type="ChEBI" id="CHEBI:30616"/>
        <dbReference type="ChEBI" id="CHEBI:33019"/>
        <dbReference type="ChEBI" id="CHEBI:58007"/>
        <dbReference type="ChEBI" id="CHEBI:58605"/>
        <dbReference type="EC" id="2.7.7.47"/>
    </reaction>
</comment>
<dbReference type="CDD" id="cd05403">
    <property type="entry name" value="NT_KNTase_like"/>
    <property type="match status" value="1"/>
</dbReference>
<feature type="domain" description="Adenylyltransferase AadA C-terminal" evidence="8">
    <location>
        <begin position="151"/>
        <end position="250"/>
    </location>
</feature>